<evidence type="ECO:0000313" key="4">
    <source>
        <dbReference type="Proteomes" id="UP000266239"/>
    </source>
</evidence>
<organism evidence="3 4">
    <name type="scientific">Aphanomyces astaci</name>
    <name type="common">Crayfish plague agent</name>
    <dbReference type="NCBI Taxonomy" id="112090"/>
    <lineage>
        <taxon>Eukaryota</taxon>
        <taxon>Sar</taxon>
        <taxon>Stramenopiles</taxon>
        <taxon>Oomycota</taxon>
        <taxon>Saprolegniomycetes</taxon>
        <taxon>Saprolegniales</taxon>
        <taxon>Verrucalvaceae</taxon>
        <taxon>Aphanomyces</taxon>
    </lineage>
</organism>
<reference evidence="3 4" key="1">
    <citation type="submission" date="2018-08" db="EMBL/GenBank/DDBJ databases">
        <title>Aphanomyces genome sequencing and annotation.</title>
        <authorList>
            <person name="Minardi D."/>
            <person name="Oidtmann B."/>
            <person name="Van Der Giezen M."/>
            <person name="Studholme D.J."/>
        </authorList>
    </citation>
    <scope>NUCLEOTIDE SEQUENCE [LARGE SCALE GENOMIC DNA]</scope>
    <source>
        <strain evidence="3 4">Yx</strain>
    </source>
</reference>
<feature type="chain" id="PRO_5017204847" evidence="2">
    <location>
        <begin position="19"/>
        <end position="223"/>
    </location>
</feature>
<name>A0A397ARU5_APHAT</name>
<keyword evidence="2" id="KW-0732">Signal</keyword>
<evidence type="ECO:0000256" key="1">
    <source>
        <dbReference type="SAM" id="MobiDB-lite"/>
    </source>
</evidence>
<feature type="compositionally biased region" description="Basic and acidic residues" evidence="1">
    <location>
        <begin position="169"/>
        <end position="184"/>
    </location>
</feature>
<feature type="signal peptide" evidence="2">
    <location>
        <begin position="1"/>
        <end position="18"/>
    </location>
</feature>
<sequence length="223" mass="25652">MHVRGLLVLSALVLVTDAYRLRRTADDDECVTECRAFVDNFQEDTCEPFRYRVPRPALYSRCTEAYSAGTPPLHLPCLIPQLFNLFHSPPQLIRMIFVLATAAGCSYCSATAAKLAHITDSVFHYCDQWGRGHDRGYEQACKDGYLTSTNHVKRFLKTSQYEPVQDDIVDSRPKDEPNNPRRNTDDDDMVESAESIVQRHLNEARREAINDFEHRDRHDYRGL</sequence>
<dbReference type="Proteomes" id="UP000266239">
    <property type="component" value="Unassembled WGS sequence"/>
</dbReference>
<evidence type="ECO:0000313" key="3">
    <source>
        <dbReference type="EMBL" id="RHY08419.1"/>
    </source>
</evidence>
<proteinExistence type="predicted"/>
<comment type="caution">
    <text evidence="3">The sequence shown here is derived from an EMBL/GenBank/DDBJ whole genome shotgun (WGS) entry which is preliminary data.</text>
</comment>
<dbReference type="VEuPathDB" id="FungiDB:H257_11678"/>
<dbReference type="AlphaFoldDB" id="A0A397ARU5"/>
<accession>A0A397ARU5</accession>
<gene>
    <name evidence="3" type="ORF">DYB25_004140</name>
</gene>
<feature type="region of interest" description="Disordered" evidence="1">
    <location>
        <begin position="165"/>
        <end position="190"/>
    </location>
</feature>
<evidence type="ECO:0000256" key="2">
    <source>
        <dbReference type="SAM" id="SignalP"/>
    </source>
</evidence>
<protein>
    <submittedName>
        <fullName evidence="3">Uncharacterized protein</fullName>
    </submittedName>
</protein>
<dbReference type="EMBL" id="QUTA01007082">
    <property type="protein sequence ID" value="RHY08419.1"/>
    <property type="molecule type" value="Genomic_DNA"/>
</dbReference>